<dbReference type="KEGG" id="knv:Pan216_31700"/>
<keyword evidence="10 11" id="KW-0411">Iron-sulfur</keyword>
<keyword evidence="7 11" id="KW-0665">Pyrimidine biosynthesis</keyword>
<keyword evidence="4 11" id="KW-0001">2Fe-2S</keyword>
<dbReference type="InterPro" id="IPR019480">
    <property type="entry name" value="Dihydroorotate_DH_Fe-S-bd"/>
</dbReference>
<keyword evidence="3 11" id="KW-0285">Flavoprotein</keyword>
<dbReference type="InterPro" id="IPR012165">
    <property type="entry name" value="Cyt_c3_hydrogenase_gsu"/>
</dbReference>
<comment type="subunit">
    <text evidence="11">Heterotetramer of 2 PyrK and 2 PyrD type B subunits.</text>
</comment>
<evidence type="ECO:0000256" key="13">
    <source>
        <dbReference type="PIRSR" id="PIRSR006816-2"/>
    </source>
</evidence>
<evidence type="ECO:0000256" key="2">
    <source>
        <dbReference type="ARBA" id="ARBA00022448"/>
    </source>
</evidence>
<comment type="caution">
    <text evidence="11">Lacks conserved residue(s) required for the propagation of feature annotation.</text>
</comment>
<proteinExistence type="inferred from homology"/>
<dbReference type="InterPro" id="IPR008333">
    <property type="entry name" value="Cbr1-like_FAD-bd_dom"/>
</dbReference>
<dbReference type="AlphaFoldDB" id="A0A518B5Q3"/>
<dbReference type="Gene3D" id="3.40.50.80">
    <property type="entry name" value="Nucleotide-binding domain of ferredoxin-NADP reductase (FNR) module"/>
    <property type="match status" value="1"/>
</dbReference>
<keyword evidence="8 11" id="KW-0249">Electron transport</keyword>
<dbReference type="GO" id="GO:0046872">
    <property type="term" value="F:metal ion binding"/>
    <property type="evidence" value="ECO:0007669"/>
    <property type="project" value="UniProtKB-KW"/>
</dbReference>
<comment type="similarity">
    <text evidence="1 11">Belongs to the PyrK family.</text>
</comment>
<evidence type="ECO:0000256" key="9">
    <source>
        <dbReference type="ARBA" id="ARBA00023004"/>
    </source>
</evidence>
<keyword evidence="2 11" id="KW-0813">Transport</keyword>
<evidence type="ECO:0000256" key="6">
    <source>
        <dbReference type="ARBA" id="ARBA00022827"/>
    </source>
</evidence>
<evidence type="ECO:0000256" key="12">
    <source>
        <dbReference type="PIRSR" id="PIRSR006816-1"/>
    </source>
</evidence>
<dbReference type="HAMAP" id="MF_01211">
    <property type="entry name" value="DHODB_Fe_S_bind"/>
    <property type="match status" value="1"/>
</dbReference>
<dbReference type="UniPathway" id="UPA00070">
    <property type="reaction ID" value="UER00945"/>
</dbReference>
<keyword evidence="16" id="KW-1185">Reference proteome</keyword>
<dbReference type="Pfam" id="PF10418">
    <property type="entry name" value="DHODB_Fe-S_bind"/>
    <property type="match status" value="1"/>
</dbReference>
<name>A0A518B5Q3_9BACT</name>
<gene>
    <name evidence="11 15" type="primary">pyrK</name>
    <name evidence="15" type="ORF">Pan216_31700</name>
</gene>
<dbReference type="GO" id="GO:0016491">
    <property type="term" value="F:oxidoreductase activity"/>
    <property type="evidence" value="ECO:0007669"/>
    <property type="project" value="InterPro"/>
</dbReference>
<feature type="binding site" evidence="11 13">
    <location>
        <position position="263"/>
    </location>
    <ligand>
        <name>[2Fe-2S] cluster</name>
        <dbReference type="ChEBI" id="CHEBI:190135"/>
    </ligand>
</feature>
<comment type="function">
    <text evidence="11">Responsible for channeling the electrons from the oxidation of dihydroorotate from the FMN redox center in the PyrD type B subunit to the ultimate electron acceptor NAD(+).</text>
</comment>
<dbReference type="InterPro" id="IPR017938">
    <property type="entry name" value="Riboflavin_synthase-like_b-brl"/>
</dbReference>
<dbReference type="SUPFAM" id="SSF63380">
    <property type="entry name" value="Riboflavin synthase domain-like"/>
    <property type="match status" value="1"/>
</dbReference>
<comment type="cofactor">
    <cofactor evidence="11 12">
        <name>FAD</name>
        <dbReference type="ChEBI" id="CHEBI:57692"/>
    </cofactor>
    <text evidence="11 12">Binds 1 FAD per subunit.</text>
</comment>
<dbReference type="Pfam" id="PF00970">
    <property type="entry name" value="FAD_binding_6"/>
    <property type="match status" value="1"/>
</dbReference>
<evidence type="ECO:0000313" key="16">
    <source>
        <dbReference type="Proteomes" id="UP000317093"/>
    </source>
</evidence>
<evidence type="ECO:0000256" key="1">
    <source>
        <dbReference type="ARBA" id="ARBA00006422"/>
    </source>
</evidence>
<accession>A0A518B5Q3</accession>
<dbReference type="GO" id="GO:0009055">
    <property type="term" value="F:electron transfer activity"/>
    <property type="evidence" value="ECO:0007669"/>
    <property type="project" value="UniProtKB-UniRule"/>
</dbReference>
<feature type="domain" description="FAD-binding FR-type" evidence="14">
    <location>
        <begin position="9"/>
        <end position="112"/>
    </location>
</feature>
<dbReference type="PROSITE" id="PS51384">
    <property type="entry name" value="FAD_FR"/>
    <property type="match status" value="1"/>
</dbReference>
<dbReference type="CDD" id="cd06218">
    <property type="entry name" value="DHOD_e_trans"/>
    <property type="match status" value="1"/>
</dbReference>
<dbReference type="PANTHER" id="PTHR43513:SF3">
    <property type="entry name" value="DIHYDROOROTATE DEHYDROGENASE B (NAD(+)), ELECTRON TRANSFER SUBUNIT-RELATED"/>
    <property type="match status" value="1"/>
</dbReference>
<dbReference type="EMBL" id="CP036279">
    <property type="protein sequence ID" value="QDU62303.1"/>
    <property type="molecule type" value="Genomic_DNA"/>
</dbReference>
<dbReference type="InterPro" id="IPR001433">
    <property type="entry name" value="OxRdtase_FAD/NAD-bd"/>
</dbReference>
<reference evidence="15 16" key="1">
    <citation type="submission" date="2019-02" db="EMBL/GenBank/DDBJ databases">
        <title>Deep-cultivation of Planctomycetes and their phenomic and genomic characterization uncovers novel biology.</title>
        <authorList>
            <person name="Wiegand S."/>
            <person name="Jogler M."/>
            <person name="Boedeker C."/>
            <person name="Pinto D."/>
            <person name="Vollmers J."/>
            <person name="Rivas-Marin E."/>
            <person name="Kohn T."/>
            <person name="Peeters S.H."/>
            <person name="Heuer A."/>
            <person name="Rast P."/>
            <person name="Oberbeckmann S."/>
            <person name="Bunk B."/>
            <person name="Jeske O."/>
            <person name="Meyerdierks A."/>
            <person name="Storesund J.E."/>
            <person name="Kallscheuer N."/>
            <person name="Luecker S."/>
            <person name="Lage O.M."/>
            <person name="Pohl T."/>
            <person name="Merkel B.J."/>
            <person name="Hornburger P."/>
            <person name="Mueller R.-W."/>
            <person name="Bruemmer F."/>
            <person name="Labrenz M."/>
            <person name="Spormann A.M."/>
            <person name="Op den Camp H."/>
            <person name="Overmann J."/>
            <person name="Amann R."/>
            <person name="Jetten M.S.M."/>
            <person name="Mascher T."/>
            <person name="Medema M.H."/>
            <person name="Devos D.P."/>
            <person name="Kaster A.-K."/>
            <person name="Ovreas L."/>
            <person name="Rohde M."/>
            <person name="Galperin M.Y."/>
            <person name="Jogler C."/>
        </authorList>
    </citation>
    <scope>NUCLEOTIDE SEQUENCE [LARGE SCALE GENOMIC DNA]</scope>
    <source>
        <strain evidence="15 16">Pan216</strain>
    </source>
</reference>
<feature type="binding site" evidence="11 13">
    <location>
        <position position="282"/>
    </location>
    <ligand>
        <name>[2Fe-2S] cluster</name>
        <dbReference type="ChEBI" id="CHEBI:190135"/>
    </ligand>
</feature>
<dbReference type="GO" id="GO:0044205">
    <property type="term" value="P:'de novo' UMP biosynthetic process"/>
    <property type="evidence" value="ECO:0007669"/>
    <property type="project" value="UniProtKB-UniRule"/>
</dbReference>
<feature type="binding site" evidence="11 13">
    <location>
        <position position="255"/>
    </location>
    <ligand>
        <name>[2Fe-2S] cluster</name>
        <dbReference type="ChEBI" id="CHEBI:190135"/>
    </ligand>
</feature>
<dbReference type="PANTHER" id="PTHR43513">
    <property type="entry name" value="DIHYDROOROTATE DEHYDROGENASE B (NAD(+)), ELECTRON TRANSFER SUBUNIT"/>
    <property type="match status" value="1"/>
</dbReference>
<keyword evidence="5 11" id="KW-0479">Metal-binding</keyword>
<evidence type="ECO:0000256" key="5">
    <source>
        <dbReference type="ARBA" id="ARBA00022723"/>
    </source>
</evidence>
<dbReference type="PRINTS" id="PR00410">
    <property type="entry name" value="PHEHYDRXLASE"/>
</dbReference>
<evidence type="ECO:0000256" key="8">
    <source>
        <dbReference type="ARBA" id="ARBA00022982"/>
    </source>
</evidence>
<evidence type="ECO:0000256" key="4">
    <source>
        <dbReference type="ARBA" id="ARBA00022714"/>
    </source>
</evidence>
<comment type="cofactor">
    <cofactor evidence="13">
        <name>[2Fe-2S] cluster</name>
        <dbReference type="ChEBI" id="CHEBI:190135"/>
    </cofactor>
    <text evidence="13">Binds 1 [2Fe-2S] cluster per subunit.</text>
</comment>
<comment type="pathway">
    <text evidence="11">Pyrimidine metabolism; UMP biosynthesis via de novo pathway; orotate from (S)-dihydroorotate (NAD(+) route): step 1/1.</text>
</comment>
<feature type="binding site" evidence="11 12">
    <location>
        <begin position="87"/>
        <end position="88"/>
    </location>
    <ligand>
        <name>FAD</name>
        <dbReference type="ChEBI" id="CHEBI:57692"/>
    </ligand>
</feature>
<sequence>MISQAGDVAIQESGVVMENVRIARGTYRLRIDLPNIAARILPGQFVMVRIAGRTDPLLARPFALYDTVDEAGTPRAVDIVYLVMGRGTQALSALSGGETLELWGPLGNTFPPELTEDQGRHLLILAGGIGQTPFVALIKELLGLRRYGIHQETGAGRVVNRPRKITVGYGVRSAEFLAGVDDFRATGIDLHITTEDGSAGQRGFVTRVLDEASTTSDPPTAVFACGPEPMLGAVSTLASEKGIPCWVSLETKMACGYGVCFSCVCPVNDVASEQGWDFRRVCIEGPVFPAETISWPNM</sequence>
<keyword evidence="9 11" id="KW-0408">Iron</keyword>
<dbReference type="Proteomes" id="UP000317093">
    <property type="component" value="Chromosome"/>
</dbReference>
<keyword evidence="6 11" id="KW-0274">FAD</keyword>
<dbReference type="Gene3D" id="2.10.240.10">
    <property type="entry name" value="Dihydroorotate dehydrogenase, electron transfer subunit"/>
    <property type="match status" value="1"/>
</dbReference>
<dbReference type="Gene3D" id="2.40.30.10">
    <property type="entry name" value="Translation factors"/>
    <property type="match status" value="1"/>
</dbReference>
<dbReference type="GO" id="GO:0050660">
    <property type="term" value="F:flavin adenine dinucleotide binding"/>
    <property type="evidence" value="ECO:0007669"/>
    <property type="project" value="InterPro"/>
</dbReference>
<evidence type="ECO:0000313" key="15">
    <source>
        <dbReference type="EMBL" id="QDU62303.1"/>
    </source>
</evidence>
<dbReference type="GO" id="GO:0051537">
    <property type="term" value="F:2 iron, 2 sulfur cluster binding"/>
    <property type="evidence" value="ECO:0007669"/>
    <property type="project" value="UniProtKB-KW"/>
</dbReference>
<evidence type="ECO:0000256" key="3">
    <source>
        <dbReference type="ARBA" id="ARBA00022630"/>
    </source>
</evidence>
<evidence type="ECO:0000256" key="11">
    <source>
        <dbReference type="HAMAP-Rule" id="MF_01211"/>
    </source>
</evidence>
<comment type="cofactor">
    <cofactor evidence="11">
        <name>[2Fe-2S] cluster</name>
        <dbReference type="ChEBI" id="CHEBI:190135"/>
    </cofactor>
    <text evidence="11">Binds 1 [2Fe-2S] cluster per subunit.</text>
</comment>
<dbReference type="InterPro" id="IPR039261">
    <property type="entry name" value="FNR_nucleotide-bd"/>
</dbReference>
<organism evidence="15 16">
    <name type="scientific">Kolteria novifilia</name>
    <dbReference type="NCBI Taxonomy" id="2527975"/>
    <lineage>
        <taxon>Bacteria</taxon>
        <taxon>Pseudomonadati</taxon>
        <taxon>Planctomycetota</taxon>
        <taxon>Planctomycetia</taxon>
        <taxon>Kolteriales</taxon>
        <taxon>Kolteriaceae</taxon>
        <taxon>Kolteria</taxon>
    </lineage>
</organism>
<evidence type="ECO:0000256" key="7">
    <source>
        <dbReference type="ARBA" id="ARBA00022975"/>
    </source>
</evidence>
<dbReference type="InterPro" id="IPR050353">
    <property type="entry name" value="PyrK_electron_transfer"/>
</dbReference>
<evidence type="ECO:0000256" key="10">
    <source>
        <dbReference type="ARBA" id="ARBA00023014"/>
    </source>
</evidence>
<feature type="binding site" evidence="11 13">
    <location>
        <position position="260"/>
    </location>
    <ligand>
        <name>[2Fe-2S] cluster</name>
        <dbReference type="ChEBI" id="CHEBI:190135"/>
    </ligand>
</feature>
<dbReference type="RefSeq" id="WP_145258955.1">
    <property type="nucleotide sequence ID" value="NZ_CP036279.1"/>
</dbReference>
<protein>
    <recommendedName>
        <fullName evidence="11">Dihydroorotate dehydrogenase B (NAD(+)), electron transfer subunit</fullName>
    </recommendedName>
    <alternativeName>
        <fullName evidence="11">Dihydroorotate oxidase B, electron transfer subunit</fullName>
    </alternativeName>
</protein>
<dbReference type="SUPFAM" id="SSF52343">
    <property type="entry name" value="Ferredoxin reductase-like, C-terminal NADP-linked domain"/>
    <property type="match status" value="1"/>
</dbReference>
<dbReference type="PIRSF" id="PIRSF006816">
    <property type="entry name" value="Cyc3_hyd_g"/>
    <property type="match status" value="1"/>
</dbReference>
<dbReference type="InterPro" id="IPR023455">
    <property type="entry name" value="Dihydroorotate_DHASE_ETsu"/>
</dbReference>
<evidence type="ECO:0000259" key="14">
    <source>
        <dbReference type="PROSITE" id="PS51384"/>
    </source>
</evidence>
<dbReference type="OrthoDB" id="9789468at2"/>
<dbReference type="Pfam" id="PF00175">
    <property type="entry name" value="NAD_binding_1"/>
    <property type="match status" value="1"/>
</dbReference>
<dbReference type="InterPro" id="IPR017927">
    <property type="entry name" value="FAD-bd_FR_type"/>
</dbReference>
<dbReference type="InterPro" id="IPR037117">
    <property type="entry name" value="Dihydroorotate_DH_ele_sf"/>
</dbReference>